<comment type="similarity">
    <text evidence="1">Belongs to the gamma-glutamylcyclotransferase family. ChaC subfamily.</text>
</comment>
<evidence type="ECO:0000313" key="8">
    <source>
        <dbReference type="Proteomes" id="UP000031668"/>
    </source>
</evidence>
<dbReference type="CDD" id="cd06661">
    <property type="entry name" value="GGCT_like"/>
    <property type="match status" value="1"/>
</dbReference>
<dbReference type="SUPFAM" id="SSF110857">
    <property type="entry name" value="Gamma-glutamyl cyclotransferase-like"/>
    <property type="match status" value="1"/>
</dbReference>
<evidence type="ECO:0000256" key="6">
    <source>
        <dbReference type="ARBA" id="ARBA00048073"/>
    </source>
</evidence>
<gene>
    <name evidence="7" type="ORF">RF11_06189</name>
</gene>
<evidence type="ECO:0000313" key="7">
    <source>
        <dbReference type="EMBL" id="KII63653.1"/>
    </source>
</evidence>
<comment type="function">
    <text evidence="5">Catalyzes the cleavage of glutathione into 5-oxo-L-proline and a Cys-Gly dipeptide. Acts specifically on glutathione, but not on other gamma-glutamyl peptides.</text>
</comment>
<dbReference type="EMBL" id="JWZT01004623">
    <property type="protein sequence ID" value="KII63653.1"/>
    <property type="molecule type" value="Genomic_DNA"/>
</dbReference>
<organism evidence="7 8">
    <name type="scientific">Thelohanellus kitauei</name>
    <name type="common">Myxosporean</name>
    <dbReference type="NCBI Taxonomy" id="669202"/>
    <lineage>
        <taxon>Eukaryota</taxon>
        <taxon>Metazoa</taxon>
        <taxon>Cnidaria</taxon>
        <taxon>Myxozoa</taxon>
        <taxon>Myxosporea</taxon>
        <taxon>Bivalvulida</taxon>
        <taxon>Platysporina</taxon>
        <taxon>Myxobolidae</taxon>
        <taxon>Thelohanellus</taxon>
    </lineage>
</organism>
<evidence type="ECO:0000256" key="4">
    <source>
        <dbReference type="ARBA" id="ARBA00043195"/>
    </source>
</evidence>
<evidence type="ECO:0000256" key="1">
    <source>
        <dbReference type="ARBA" id="ARBA00009662"/>
    </source>
</evidence>
<dbReference type="Gene3D" id="3.10.490.10">
    <property type="entry name" value="Gamma-glutamyl cyclotransferase-like"/>
    <property type="match status" value="1"/>
</dbReference>
<evidence type="ECO:0000256" key="2">
    <source>
        <dbReference type="ARBA" id="ARBA00012344"/>
    </source>
</evidence>
<dbReference type="InterPro" id="IPR006840">
    <property type="entry name" value="ChaC"/>
</dbReference>
<dbReference type="EC" id="4.3.2.7" evidence="2"/>
<reference evidence="7 8" key="1">
    <citation type="journal article" date="2014" name="Genome Biol. Evol.">
        <title>The genome of the myxosporean Thelohanellus kitauei shows adaptations to nutrient acquisition within its fish host.</title>
        <authorList>
            <person name="Yang Y."/>
            <person name="Xiong J."/>
            <person name="Zhou Z."/>
            <person name="Huo F."/>
            <person name="Miao W."/>
            <person name="Ran C."/>
            <person name="Liu Y."/>
            <person name="Zhang J."/>
            <person name="Feng J."/>
            <person name="Wang M."/>
            <person name="Wang M."/>
            <person name="Wang L."/>
            <person name="Yao B."/>
        </authorList>
    </citation>
    <scope>NUCLEOTIDE SEQUENCE [LARGE SCALE GENOMIC DNA]</scope>
    <source>
        <strain evidence="7">Wuqing</strain>
    </source>
</reference>
<keyword evidence="3" id="KW-0456">Lyase</keyword>
<dbReference type="Pfam" id="PF04752">
    <property type="entry name" value="ChaC"/>
    <property type="match status" value="1"/>
</dbReference>
<comment type="catalytic activity">
    <reaction evidence="6">
        <text>glutathione = L-cysteinylglycine + 5-oxo-L-proline</text>
        <dbReference type="Rhea" id="RHEA:47724"/>
        <dbReference type="ChEBI" id="CHEBI:57925"/>
        <dbReference type="ChEBI" id="CHEBI:58402"/>
        <dbReference type="ChEBI" id="CHEBI:61694"/>
        <dbReference type="EC" id="4.3.2.7"/>
    </reaction>
</comment>
<dbReference type="AlphaFoldDB" id="A0A0C2IEG6"/>
<name>A0A0C2IEG6_THEKT</name>
<dbReference type="InterPro" id="IPR013024">
    <property type="entry name" value="GGCT-like"/>
</dbReference>
<dbReference type="GO" id="GO:0006751">
    <property type="term" value="P:glutathione catabolic process"/>
    <property type="evidence" value="ECO:0007669"/>
    <property type="project" value="InterPro"/>
</dbReference>
<evidence type="ECO:0000256" key="5">
    <source>
        <dbReference type="ARBA" id="ARBA00045227"/>
    </source>
</evidence>
<dbReference type="OMA" id="DHREKDG"/>
<proteinExistence type="inferred from homology"/>
<evidence type="ECO:0000256" key="3">
    <source>
        <dbReference type="ARBA" id="ARBA00023239"/>
    </source>
</evidence>
<dbReference type="InterPro" id="IPR036568">
    <property type="entry name" value="GGCT-like_sf"/>
</dbReference>
<protein>
    <recommendedName>
        <fullName evidence="2">glutathione-specific gamma-glutamylcyclotransferase</fullName>
        <ecNumber evidence="2">4.3.2.7</ecNumber>
    </recommendedName>
    <alternativeName>
        <fullName evidence="4">Cation transport regulator-like protein 2</fullName>
    </alternativeName>
</protein>
<accession>A0A0C2IEG6</accession>
<sequence>MMQAEDFGRSGWIFGYGSIIWKTNFPYVEKCYGFVNGFSRRFWQGSHDHRGTRDRPGRVVTLIPSENETTWGAAYRIKESDWELVINNLNSRENDGYSSILAKFHPKSPENQPVFDVWIYVAMPNNTSFLGDAPIDLIAQQIIEGRGESGSNVEYLFNLFESLSQIGPWAIDNHTHLLYRYVREKLTS</sequence>
<dbReference type="GO" id="GO:0005737">
    <property type="term" value="C:cytoplasm"/>
    <property type="evidence" value="ECO:0007669"/>
    <property type="project" value="TreeGrafter"/>
</dbReference>
<dbReference type="GO" id="GO:0061928">
    <property type="term" value="F:glutathione specific gamma-glutamylcyclotransferase activity"/>
    <property type="evidence" value="ECO:0007669"/>
    <property type="project" value="UniProtKB-EC"/>
</dbReference>
<keyword evidence="8" id="KW-1185">Reference proteome</keyword>
<dbReference type="OrthoDB" id="1933483at2759"/>
<comment type="caution">
    <text evidence="7">The sequence shown here is derived from an EMBL/GenBank/DDBJ whole genome shotgun (WGS) entry which is preliminary data.</text>
</comment>
<dbReference type="PANTHER" id="PTHR12192">
    <property type="entry name" value="CATION TRANSPORT PROTEIN CHAC-RELATED"/>
    <property type="match status" value="1"/>
</dbReference>
<dbReference type="Proteomes" id="UP000031668">
    <property type="component" value="Unassembled WGS sequence"/>
</dbReference>
<dbReference type="PANTHER" id="PTHR12192:SF2">
    <property type="entry name" value="GLUTATHIONE-SPECIFIC GAMMA-GLUTAMYLCYCLOTRANSFERASE 2"/>
    <property type="match status" value="1"/>
</dbReference>